<evidence type="ECO:0000256" key="5">
    <source>
        <dbReference type="SAM" id="MobiDB-lite"/>
    </source>
</evidence>
<feature type="compositionally biased region" description="Low complexity" evidence="5">
    <location>
        <begin position="482"/>
        <end position="511"/>
    </location>
</feature>
<dbReference type="GO" id="GO:0034334">
    <property type="term" value="P:adherens junction maintenance"/>
    <property type="evidence" value="ECO:0007669"/>
    <property type="project" value="TreeGrafter"/>
</dbReference>
<dbReference type="PANTHER" id="PTHR16093">
    <property type="entry name" value="COILED-COIL DOMAIN-CONTAINING PROTEIN 120 FAMILY MEMBER"/>
    <property type="match status" value="1"/>
</dbReference>
<feature type="domain" description="Cytohesin Ubiquitin Protein Inducing" evidence="6">
    <location>
        <begin position="2"/>
        <end position="135"/>
    </location>
</feature>
<evidence type="ECO:0000256" key="2">
    <source>
        <dbReference type="ARBA" id="ARBA00022490"/>
    </source>
</evidence>
<sequence length="701" mass="77881">MEAKEETSDTDSGIILHSGPDSPCTVMKDVTTHTRVMRLKLQSLEEHLEACVSELKKLCIREAELTGQMSSDYPLLPGEKPPQVRRRIGAAFMLDEQSFLRKTEEDSDLGAVERELALQQQIVVAARRLCQQGAPSKAVRRSRQHQCDHEENKLKRLQEAVFHLRLQHGRASPHPAIAGQRDQAISDDSSLSDSAVLDDEERASQATQPSLEPPRSDHGQPSTPPPHLLQEQRGRHTPPQTLGPLTHPLSPSLSHTHNYPPSRMQSPSLSHPHNYPPSRMQSPSLSHPHNYPPSPMQSPSLSHPPSPSFSHPCIIQTPSPSPSLNHTPSPSPSPSLPPSLRGSCGLGEDERPPIQHSPWSESSLDQPYEKPKKTRTSSCRSGSPAVTPTLPPLQMCVGEGGQPHPLPSHVTQRHSQSNSAPCTPEMQLRRGLSLRLPSSEAAHDVDLERGRSRFPRRRLIDMGMSPESSPLHVGMGNPLYYSSSEDSMSEHSATSYTSSYTSSSCHEGPAEAPHPHPCQLVYGYPDPHPHNGFYRNIQHQSTPSFSRAGYPPHMRAYPPEAEFGQTHASPCPGGRYDYWYEEAPVVVLQRVPTAVPAHVRLARAPSLREYPQHHPASGLPRQLVSEELKSWHQRHQFHRPRSLDRHRQGAVRVRTNSSRESPLSQQPLRLDQPPQTGLVPRMAERNYGPRPAEDDLIISQV</sequence>
<feature type="compositionally biased region" description="Polar residues" evidence="5">
    <location>
        <begin position="376"/>
        <end position="386"/>
    </location>
</feature>
<evidence type="ECO:0000256" key="3">
    <source>
        <dbReference type="ARBA" id="ARBA00023054"/>
    </source>
</evidence>
<keyword evidence="7" id="KW-1185">Reference proteome</keyword>
<organism evidence="7 8">
    <name type="scientific">Clupea harengus</name>
    <name type="common">Atlantic herring</name>
    <dbReference type="NCBI Taxonomy" id="7950"/>
    <lineage>
        <taxon>Eukaryota</taxon>
        <taxon>Metazoa</taxon>
        <taxon>Chordata</taxon>
        <taxon>Craniata</taxon>
        <taxon>Vertebrata</taxon>
        <taxon>Euteleostomi</taxon>
        <taxon>Actinopterygii</taxon>
        <taxon>Neopterygii</taxon>
        <taxon>Teleostei</taxon>
        <taxon>Clupei</taxon>
        <taxon>Clupeiformes</taxon>
        <taxon>Clupeoidei</taxon>
        <taxon>Clupeidae</taxon>
        <taxon>Clupea</taxon>
    </lineage>
</organism>
<dbReference type="GeneID" id="105904146"/>
<dbReference type="PANTHER" id="PTHR16093:SF6">
    <property type="entry name" value="INNATE IMMUNITY ACTIVATOR B"/>
    <property type="match status" value="1"/>
</dbReference>
<comment type="subcellular location">
    <subcellularLocation>
        <location evidence="1">Cytoplasm</location>
    </subcellularLocation>
</comment>
<protein>
    <submittedName>
        <fullName evidence="8 9">Innate immunity activator b isoform X1</fullName>
    </submittedName>
</protein>
<feature type="coiled-coil region" evidence="4">
    <location>
        <begin position="140"/>
        <end position="167"/>
    </location>
</feature>
<evidence type="ECO:0000313" key="8">
    <source>
        <dbReference type="RefSeq" id="XP_031423752.1"/>
    </source>
</evidence>
<feature type="compositionally biased region" description="Polar residues" evidence="5">
    <location>
        <begin position="654"/>
        <end position="667"/>
    </location>
</feature>
<evidence type="ECO:0000256" key="1">
    <source>
        <dbReference type="ARBA" id="ARBA00004496"/>
    </source>
</evidence>
<dbReference type="Pfam" id="PF11819">
    <property type="entry name" value="CUPID"/>
    <property type="match status" value="1"/>
</dbReference>
<gene>
    <name evidence="8 9" type="primary">inavab</name>
</gene>
<feature type="compositionally biased region" description="Polar residues" evidence="5">
    <location>
        <begin position="409"/>
        <end position="421"/>
    </location>
</feature>
<evidence type="ECO:0000259" key="6">
    <source>
        <dbReference type="Pfam" id="PF11819"/>
    </source>
</evidence>
<dbReference type="KEGG" id="char:105904146"/>
<evidence type="ECO:0000313" key="7">
    <source>
        <dbReference type="Proteomes" id="UP000515152"/>
    </source>
</evidence>
<keyword evidence="3 4" id="KW-0175">Coiled coil</keyword>
<keyword evidence="2" id="KW-0963">Cytoplasm</keyword>
<dbReference type="AlphaFoldDB" id="A0A6P8FKN5"/>
<dbReference type="Proteomes" id="UP000515152">
    <property type="component" value="Chromosome 5"/>
</dbReference>
<reference evidence="8 9" key="1">
    <citation type="submission" date="2025-04" db="UniProtKB">
        <authorList>
            <consortium name="RefSeq"/>
        </authorList>
    </citation>
    <scope>IDENTIFICATION</scope>
</reference>
<feature type="compositionally biased region" description="Low complexity" evidence="5">
    <location>
        <begin position="186"/>
        <end position="195"/>
    </location>
</feature>
<proteinExistence type="predicted"/>
<dbReference type="InterPro" id="IPR043447">
    <property type="entry name" value="CCDC120/INAVA"/>
</dbReference>
<dbReference type="InterPro" id="IPR021774">
    <property type="entry name" value="CUPID"/>
</dbReference>
<dbReference type="GO" id="GO:0005737">
    <property type="term" value="C:cytoplasm"/>
    <property type="evidence" value="ECO:0007669"/>
    <property type="project" value="UniProtKB-SubCell"/>
</dbReference>
<feature type="compositionally biased region" description="Basic residues" evidence="5">
    <location>
        <begin position="631"/>
        <end position="640"/>
    </location>
</feature>
<dbReference type="RefSeq" id="XP_031423753.1">
    <property type="nucleotide sequence ID" value="XM_031567893.2"/>
</dbReference>
<dbReference type="GeneTree" id="ENSGT00940000154102"/>
<feature type="region of interest" description="Disordered" evidence="5">
    <location>
        <begin position="482"/>
        <end position="512"/>
    </location>
</feature>
<feature type="compositionally biased region" description="Polar residues" evidence="5">
    <location>
        <begin position="249"/>
        <end position="271"/>
    </location>
</feature>
<evidence type="ECO:0000256" key="4">
    <source>
        <dbReference type="SAM" id="Coils"/>
    </source>
</evidence>
<evidence type="ECO:0000313" key="9">
    <source>
        <dbReference type="RefSeq" id="XP_031423753.1"/>
    </source>
</evidence>
<feature type="region of interest" description="Disordered" evidence="5">
    <location>
        <begin position="171"/>
        <end position="424"/>
    </location>
</feature>
<dbReference type="RefSeq" id="XP_031423752.1">
    <property type="nucleotide sequence ID" value="XM_031567892.2"/>
</dbReference>
<feature type="region of interest" description="Disordered" evidence="5">
    <location>
        <begin position="630"/>
        <end position="701"/>
    </location>
</feature>
<feature type="compositionally biased region" description="Pro residues" evidence="5">
    <location>
        <begin position="290"/>
        <end position="307"/>
    </location>
</feature>
<dbReference type="GO" id="GO:0031398">
    <property type="term" value="P:positive regulation of protein ubiquitination"/>
    <property type="evidence" value="ECO:0007669"/>
    <property type="project" value="TreeGrafter"/>
</dbReference>
<dbReference type="OrthoDB" id="10063592at2759"/>
<name>A0A6P8FKN5_CLUHA</name>
<dbReference type="CTD" id="563192"/>
<accession>A0A6P8FKN5</accession>
<feature type="region of interest" description="Disordered" evidence="5">
    <location>
        <begin position="1"/>
        <end position="21"/>
    </location>
</feature>